<dbReference type="InterPro" id="IPR002347">
    <property type="entry name" value="SDR_fam"/>
</dbReference>
<sequence length="408" mass="45441">MEKERSEKEEGRGTEREREREREMAGLGWFDWILGLLRVAFDTITQRVKAVHLPRQLPLIPLSHLTCIITGATSGIGLETARHLAKSGAHVVLAVRNVKAAKNLLEEWQSGQEDGSSPLNVEVMEVDLLSLDSVRKFGEAWEARKIPLNVLINNAGIFCMNGAQKLSKDGLEQHMQVNHLASALLTILLLPSLLRGSPSRVVVVNSMMHHLGFVDPEDLQGGKRIYNCTSGYSDSKLAQILFCHMLQKRLPIEAGVDIILVNPGEVKTNVARDLPKIIQMGYHSLFILFTPTEGARSVLFCAADKKVQEYARALRGLGYPLVPYFGSDCKPASVAHQAHDMEKAQLVWQQTLKLVDLPLDCIELVLSENDPVEVIENFKVIDSYPEDENEGALDFLMNDEDDAVTEIF</sequence>
<evidence type="ECO:0000256" key="3">
    <source>
        <dbReference type="SAM" id="MobiDB-lite"/>
    </source>
</evidence>
<dbReference type="PANTHER" id="PTHR24320">
    <property type="entry name" value="RETINOL DEHYDROGENASE"/>
    <property type="match status" value="1"/>
</dbReference>
<dbReference type="Pfam" id="PF00106">
    <property type="entry name" value="adh_short"/>
    <property type="match status" value="1"/>
</dbReference>
<dbReference type="SUPFAM" id="SSF51735">
    <property type="entry name" value="NAD(P)-binding Rossmann-fold domains"/>
    <property type="match status" value="1"/>
</dbReference>
<dbReference type="Gene3D" id="3.40.50.720">
    <property type="entry name" value="NAD(P)-binding Rossmann-like Domain"/>
    <property type="match status" value="1"/>
</dbReference>
<feature type="region of interest" description="Disordered" evidence="3">
    <location>
        <begin position="1"/>
        <end position="20"/>
    </location>
</feature>
<dbReference type="Proteomes" id="UP001497512">
    <property type="component" value="Chromosome 2"/>
</dbReference>
<name>A0ABP0UB64_9BRYO</name>
<organism evidence="4 5">
    <name type="scientific">Sphagnum troendelagicum</name>
    <dbReference type="NCBI Taxonomy" id="128251"/>
    <lineage>
        <taxon>Eukaryota</taxon>
        <taxon>Viridiplantae</taxon>
        <taxon>Streptophyta</taxon>
        <taxon>Embryophyta</taxon>
        <taxon>Bryophyta</taxon>
        <taxon>Sphagnophytina</taxon>
        <taxon>Sphagnopsida</taxon>
        <taxon>Sphagnales</taxon>
        <taxon>Sphagnaceae</taxon>
        <taxon>Sphagnum</taxon>
    </lineage>
</organism>
<comment type="similarity">
    <text evidence="1">Belongs to the short-chain dehydrogenases/reductases (SDR) family.</text>
</comment>
<proteinExistence type="inferred from homology"/>
<protein>
    <submittedName>
        <fullName evidence="4">Uncharacterized protein</fullName>
    </submittedName>
</protein>
<evidence type="ECO:0000256" key="2">
    <source>
        <dbReference type="ARBA" id="ARBA00023002"/>
    </source>
</evidence>
<accession>A0ABP0UB64</accession>
<keyword evidence="2" id="KW-0560">Oxidoreductase</keyword>
<reference evidence="4" key="1">
    <citation type="submission" date="2024-02" db="EMBL/GenBank/DDBJ databases">
        <authorList>
            <consortium name="ELIXIR-Norway"/>
            <consortium name="Elixir Norway"/>
        </authorList>
    </citation>
    <scope>NUCLEOTIDE SEQUENCE</scope>
</reference>
<evidence type="ECO:0000256" key="1">
    <source>
        <dbReference type="ARBA" id="ARBA00006484"/>
    </source>
</evidence>
<keyword evidence="5" id="KW-1185">Reference proteome</keyword>
<dbReference type="PRINTS" id="PR00081">
    <property type="entry name" value="GDHRDH"/>
</dbReference>
<evidence type="ECO:0000313" key="5">
    <source>
        <dbReference type="Proteomes" id="UP001497512"/>
    </source>
</evidence>
<dbReference type="EMBL" id="OZ019894">
    <property type="protein sequence ID" value="CAK9216835.1"/>
    <property type="molecule type" value="Genomic_DNA"/>
</dbReference>
<dbReference type="InterPro" id="IPR036291">
    <property type="entry name" value="NAD(P)-bd_dom_sf"/>
</dbReference>
<dbReference type="PANTHER" id="PTHR24320:SF148">
    <property type="entry name" value="NAD(P)-BINDING ROSSMANN-FOLD SUPERFAMILY PROTEIN"/>
    <property type="match status" value="1"/>
</dbReference>
<gene>
    <name evidence="4" type="ORF">CSSPTR1EN2_LOCUS13669</name>
</gene>
<evidence type="ECO:0000313" key="4">
    <source>
        <dbReference type="EMBL" id="CAK9216835.1"/>
    </source>
</evidence>